<dbReference type="AlphaFoldDB" id="A0A9W6WFS0"/>
<keyword evidence="2 9" id="KW-0813">Transport</keyword>
<feature type="compositionally biased region" description="Polar residues" evidence="10">
    <location>
        <begin position="38"/>
        <end position="81"/>
    </location>
</feature>
<dbReference type="InterPro" id="IPR005578">
    <property type="entry name" value="Yif1_fam"/>
</dbReference>
<dbReference type="PANTHER" id="PTHR14083:SF0">
    <property type="entry name" value="YIP1D-INTERACTING FACTOR 1, ISOFORM C"/>
    <property type="match status" value="1"/>
</dbReference>
<comment type="caution">
    <text evidence="11">The sequence shown here is derived from an EMBL/GenBank/DDBJ whole genome shotgun (WGS) entry which is preliminary data.</text>
</comment>
<feature type="transmembrane region" description="Helical" evidence="9">
    <location>
        <begin position="306"/>
        <end position="326"/>
    </location>
</feature>
<feature type="transmembrane region" description="Helical" evidence="9">
    <location>
        <begin position="175"/>
        <end position="192"/>
    </location>
</feature>
<dbReference type="GO" id="GO:0005793">
    <property type="term" value="C:endoplasmic reticulum-Golgi intermediate compartment"/>
    <property type="evidence" value="ECO:0007669"/>
    <property type="project" value="UniProtKB-UniRule"/>
</dbReference>
<proteinExistence type="inferred from homology"/>
<evidence type="ECO:0000256" key="9">
    <source>
        <dbReference type="RuleBase" id="RU368073"/>
    </source>
</evidence>
<comment type="subcellular location">
    <subcellularLocation>
        <location evidence="9">Endoplasmic reticulum membrane</location>
        <topology evidence="9">Multi-pass membrane protein</topology>
    </subcellularLocation>
    <subcellularLocation>
        <location evidence="9">Golgi apparatus membrane</location>
        <topology evidence="9">Multi-pass membrane protein</topology>
    </subcellularLocation>
</comment>
<protein>
    <recommendedName>
        <fullName evidence="9">Protein YIF1</fullName>
    </recommendedName>
</protein>
<evidence type="ECO:0000256" key="2">
    <source>
        <dbReference type="ARBA" id="ARBA00022448"/>
    </source>
</evidence>
<dbReference type="EMBL" id="BSXN01000189">
    <property type="protein sequence ID" value="GME67525.1"/>
    <property type="molecule type" value="Genomic_DNA"/>
</dbReference>
<evidence type="ECO:0000313" key="12">
    <source>
        <dbReference type="Proteomes" id="UP001165120"/>
    </source>
</evidence>
<feature type="transmembrane region" description="Helical" evidence="9">
    <location>
        <begin position="212"/>
        <end position="231"/>
    </location>
</feature>
<dbReference type="GO" id="GO:0015031">
    <property type="term" value="P:protein transport"/>
    <property type="evidence" value="ECO:0007669"/>
    <property type="project" value="UniProtKB-KW"/>
</dbReference>
<keyword evidence="5 9" id="KW-0653">Protein transport</keyword>
<keyword evidence="3 9" id="KW-0812">Transmembrane</keyword>
<evidence type="ECO:0000256" key="7">
    <source>
        <dbReference type="ARBA" id="ARBA00023034"/>
    </source>
</evidence>
<evidence type="ECO:0000256" key="10">
    <source>
        <dbReference type="SAM" id="MobiDB-lite"/>
    </source>
</evidence>
<gene>
    <name evidence="11" type="ORF">Cboi02_000092900</name>
</gene>
<dbReference type="GO" id="GO:0030134">
    <property type="term" value="C:COPII-coated ER to Golgi transport vesicle"/>
    <property type="evidence" value="ECO:0007669"/>
    <property type="project" value="TreeGrafter"/>
</dbReference>
<dbReference type="PANTHER" id="PTHR14083">
    <property type="entry name" value="YIP1 INTERACTING FACTOR HOMOLOG YIF1 PROTEIN"/>
    <property type="match status" value="1"/>
</dbReference>
<evidence type="ECO:0000256" key="8">
    <source>
        <dbReference type="ARBA" id="ARBA00023136"/>
    </source>
</evidence>
<organism evidence="11 12">
    <name type="scientific">Candida boidinii</name>
    <name type="common">Yeast</name>
    <dbReference type="NCBI Taxonomy" id="5477"/>
    <lineage>
        <taxon>Eukaryota</taxon>
        <taxon>Fungi</taxon>
        <taxon>Dikarya</taxon>
        <taxon>Ascomycota</taxon>
        <taxon>Saccharomycotina</taxon>
        <taxon>Pichiomycetes</taxon>
        <taxon>Pichiales</taxon>
        <taxon>Pichiaceae</taxon>
        <taxon>Ogataea</taxon>
        <taxon>Ogataea/Candida clade</taxon>
    </lineage>
</organism>
<name>A0A9W6WFS0_CANBO</name>
<keyword evidence="6 9" id="KW-1133">Transmembrane helix</keyword>
<keyword evidence="8 9" id="KW-0472">Membrane</keyword>
<feature type="transmembrane region" description="Helical" evidence="9">
    <location>
        <begin position="243"/>
        <end position="259"/>
    </location>
</feature>
<dbReference type="Proteomes" id="UP001165120">
    <property type="component" value="Unassembled WGS sequence"/>
</dbReference>
<comment type="function">
    <text evidence="9">Has a role in transport between endoplasmic reticulum and Golgi.</text>
</comment>
<evidence type="ECO:0000256" key="3">
    <source>
        <dbReference type="ARBA" id="ARBA00022692"/>
    </source>
</evidence>
<comment type="similarity">
    <text evidence="1 9">Belongs to the YIF1 family.</text>
</comment>
<evidence type="ECO:0000256" key="5">
    <source>
        <dbReference type="ARBA" id="ARBA00022927"/>
    </source>
</evidence>
<evidence type="ECO:0000313" key="11">
    <source>
        <dbReference type="EMBL" id="GME67525.1"/>
    </source>
</evidence>
<feature type="region of interest" description="Disordered" evidence="10">
    <location>
        <begin position="1"/>
        <end position="81"/>
    </location>
</feature>
<keyword evidence="12" id="KW-1185">Reference proteome</keyword>
<reference evidence="11" key="1">
    <citation type="submission" date="2023-04" db="EMBL/GenBank/DDBJ databases">
        <title>Candida boidinii NBRC 10035.</title>
        <authorList>
            <person name="Ichikawa N."/>
            <person name="Sato H."/>
            <person name="Tonouchi N."/>
        </authorList>
    </citation>
    <scope>NUCLEOTIDE SEQUENCE</scope>
    <source>
        <strain evidence="11">NBRC 10035</strain>
    </source>
</reference>
<dbReference type="GO" id="GO:0000139">
    <property type="term" value="C:Golgi membrane"/>
    <property type="evidence" value="ECO:0007669"/>
    <property type="project" value="UniProtKB-SubCell"/>
</dbReference>
<keyword evidence="4 9" id="KW-0256">Endoplasmic reticulum</keyword>
<accession>A0A9W6WFS0</accession>
<sequence>MYNPYSSQQGQPQGQGNPYQQHTQQSQHPQHRQQQQQTFGGYNNANFQGGQQIPQGSANMSDMGNTHTANTQGGSGQFNNFFSDPTTAMGIQFSQTAFNAGQQYMQQNFGTIVDSSNIKYYFKVSNSYVLQKLLLILFPYRNKTWTRIFRTSTDVHNNPVELYAPPTEDVNAPDLYIPLMSFMSYILLWAIFSGINGTFHPQLLGFAATRTLSFSVVDVALLKIVFYVLNIQCKLWDIVSYSGYKYTSIVIVMLVKGLYPESLTLTYITFFAITFSLGFFLMRSLRYVVLPTGLNANNISQAQKKIRTNFLFVYSFVVQFVLVWLMS</sequence>
<evidence type="ECO:0000256" key="4">
    <source>
        <dbReference type="ARBA" id="ARBA00022824"/>
    </source>
</evidence>
<keyword evidence="7 9" id="KW-0333">Golgi apparatus</keyword>
<dbReference type="Pfam" id="PF03878">
    <property type="entry name" value="YIF1"/>
    <property type="match status" value="1"/>
</dbReference>
<feature type="transmembrane region" description="Helical" evidence="9">
    <location>
        <begin position="265"/>
        <end position="285"/>
    </location>
</feature>
<evidence type="ECO:0000256" key="1">
    <source>
        <dbReference type="ARBA" id="ARBA00009727"/>
    </source>
</evidence>
<evidence type="ECO:0000256" key="6">
    <source>
        <dbReference type="ARBA" id="ARBA00022989"/>
    </source>
</evidence>
<dbReference type="GO" id="GO:0005789">
    <property type="term" value="C:endoplasmic reticulum membrane"/>
    <property type="evidence" value="ECO:0007669"/>
    <property type="project" value="UniProtKB-SubCell"/>
</dbReference>
<feature type="compositionally biased region" description="Low complexity" evidence="10">
    <location>
        <begin position="1"/>
        <end position="37"/>
    </location>
</feature>
<dbReference type="GO" id="GO:0006888">
    <property type="term" value="P:endoplasmic reticulum to Golgi vesicle-mediated transport"/>
    <property type="evidence" value="ECO:0007669"/>
    <property type="project" value="UniProtKB-UniRule"/>
</dbReference>